<sequence length="162" mass="18585">MSYRSIDTERKVKLILEHLKGARICSLAREYGVNEDSIHLWKNKVLEALSEILSPGTPGPRPRTRVEILKEKLEELQNKYERLSHISQITVSSKAPSLLEERPSKCPECGGVRIWKNGAYRVTGERTSRSLRISEKGTVQRFRCSECGVKLYLVKKKSKMEK</sequence>
<gene>
    <name evidence="1" type="ORF">LCGC14_2145850</name>
</gene>
<dbReference type="SUPFAM" id="SSF46689">
    <property type="entry name" value="Homeodomain-like"/>
    <property type="match status" value="1"/>
</dbReference>
<protein>
    <submittedName>
        <fullName evidence="1">Uncharacterized protein</fullName>
    </submittedName>
</protein>
<dbReference type="AlphaFoldDB" id="A0A0F9DWX4"/>
<name>A0A0F9DWX4_9ZZZZ</name>
<proteinExistence type="predicted"/>
<comment type="caution">
    <text evidence="1">The sequence shown here is derived from an EMBL/GenBank/DDBJ whole genome shotgun (WGS) entry which is preliminary data.</text>
</comment>
<dbReference type="EMBL" id="LAZR01027233">
    <property type="protein sequence ID" value="KKL66353.1"/>
    <property type="molecule type" value="Genomic_DNA"/>
</dbReference>
<accession>A0A0F9DWX4</accession>
<feature type="non-terminal residue" evidence="1">
    <location>
        <position position="1"/>
    </location>
</feature>
<dbReference type="InterPro" id="IPR009057">
    <property type="entry name" value="Homeodomain-like_sf"/>
</dbReference>
<organism evidence="1">
    <name type="scientific">marine sediment metagenome</name>
    <dbReference type="NCBI Taxonomy" id="412755"/>
    <lineage>
        <taxon>unclassified sequences</taxon>
        <taxon>metagenomes</taxon>
        <taxon>ecological metagenomes</taxon>
    </lineage>
</organism>
<evidence type="ECO:0000313" key="1">
    <source>
        <dbReference type="EMBL" id="KKL66353.1"/>
    </source>
</evidence>
<reference evidence="1" key="1">
    <citation type="journal article" date="2015" name="Nature">
        <title>Complex archaea that bridge the gap between prokaryotes and eukaryotes.</title>
        <authorList>
            <person name="Spang A."/>
            <person name="Saw J.H."/>
            <person name="Jorgensen S.L."/>
            <person name="Zaremba-Niedzwiedzka K."/>
            <person name="Martijn J."/>
            <person name="Lind A.E."/>
            <person name="van Eijk R."/>
            <person name="Schleper C."/>
            <person name="Guy L."/>
            <person name="Ettema T.J."/>
        </authorList>
    </citation>
    <scope>NUCLEOTIDE SEQUENCE</scope>
</reference>